<dbReference type="GO" id="GO:0016298">
    <property type="term" value="F:lipase activity"/>
    <property type="evidence" value="ECO:0007669"/>
    <property type="project" value="InterPro"/>
</dbReference>
<name>A0A9J7DFL9_MUSDO</name>
<evidence type="ECO:0000256" key="1">
    <source>
        <dbReference type="ARBA" id="ARBA00004613"/>
    </source>
</evidence>
<organism evidence="7 8">
    <name type="scientific">Musca domestica</name>
    <name type="common">House fly</name>
    <dbReference type="NCBI Taxonomy" id="7370"/>
    <lineage>
        <taxon>Eukaryota</taxon>
        <taxon>Metazoa</taxon>
        <taxon>Ecdysozoa</taxon>
        <taxon>Arthropoda</taxon>
        <taxon>Hexapoda</taxon>
        <taxon>Insecta</taxon>
        <taxon>Pterygota</taxon>
        <taxon>Neoptera</taxon>
        <taxon>Endopterygota</taxon>
        <taxon>Diptera</taxon>
        <taxon>Brachycera</taxon>
        <taxon>Muscomorpha</taxon>
        <taxon>Muscoidea</taxon>
        <taxon>Muscidae</taxon>
        <taxon>Musca</taxon>
    </lineage>
</organism>
<keyword evidence="5" id="KW-0732">Signal</keyword>
<keyword evidence="3" id="KW-0964">Secreted</keyword>
<dbReference type="InterPro" id="IPR013818">
    <property type="entry name" value="Lipase"/>
</dbReference>
<dbReference type="VEuPathDB" id="VectorBase:MDOMA2_004024"/>
<dbReference type="InterPro" id="IPR002334">
    <property type="entry name" value="Allerg_PlipaseA1"/>
</dbReference>
<dbReference type="AlphaFoldDB" id="A0A9J7DFL9"/>
<dbReference type="RefSeq" id="XP_019891157.2">
    <property type="nucleotide sequence ID" value="XM_020035598.2"/>
</dbReference>
<dbReference type="OrthoDB" id="199913at2759"/>
<dbReference type="GeneID" id="101893351"/>
<dbReference type="PANTHER" id="PTHR11610">
    <property type="entry name" value="LIPASE"/>
    <property type="match status" value="1"/>
</dbReference>
<dbReference type="KEGG" id="mde:101893351"/>
<sequence length="356" mass="39708">MVSQSNMERLGFLAICILSVSANQPFDNNESQIHGQNGWYVPRVDGTVSWMDRNMADKFLDSMEVIEDIELLTSPVTFHLYTRLNPTLGTIITHTRESIEISNFDANKTTYVIIHGWTQSYQTDVIRNLASATLGTFDCNAIVIDWPRARSLIYETSVAAVPIVGREVAKMIDFLSDNFQMSFDNLMVAGHSLGAHVAGFSGKNVKSGRLPKIIAMDAALPLYSYDKPQKRLASTDADYVQAIHTDAGHYGFVRPLGHADFYPNGGTRQPDCNSLNIGPCSHEHSVIYYTEAIEFDNFRSIECENYQQALKNDCGNVVSAVRMGAVYPEEEVNGIYYVPVRNSPPYGVLNDTESEY</sequence>
<dbReference type="SUPFAM" id="SSF53474">
    <property type="entry name" value="alpha/beta-Hydrolases"/>
    <property type="match status" value="1"/>
</dbReference>
<dbReference type="PANTHER" id="PTHR11610:SF150">
    <property type="entry name" value="FI01825P-RELATED"/>
    <property type="match status" value="1"/>
</dbReference>
<dbReference type="InterPro" id="IPR029058">
    <property type="entry name" value="AB_hydrolase_fold"/>
</dbReference>
<dbReference type="Gene3D" id="3.40.50.1820">
    <property type="entry name" value="alpha/beta hydrolase"/>
    <property type="match status" value="1"/>
</dbReference>
<evidence type="ECO:0000259" key="6">
    <source>
        <dbReference type="Pfam" id="PF00151"/>
    </source>
</evidence>
<evidence type="ECO:0000256" key="4">
    <source>
        <dbReference type="RuleBase" id="RU004262"/>
    </source>
</evidence>
<dbReference type="Proteomes" id="UP001652621">
    <property type="component" value="Unplaced"/>
</dbReference>
<reference evidence="8" key="1">
    <citation type="submission" date="2025-08" db="UniProtKB">
        <authorList>
            <consortium name="RefSeq"/>
        </authorList>
    </citation>
    <scope>IDENTIFICATION</scope>
    <source>
        <strain evidence="8">Aabys</strain>
        <tissue evidence="8">Whole body</tissue>
    </source>
</reference>
<dbReference type="PRINTS" id="PR00821">
    <property type="entry name" value="TAGLIPASE"/>
</dbReference>
<dbReference type="Pfam" id="PF00151">
    <property type="entry name" value="Lipase"/>
    <property type="match status" value="1"/>
</dbReference>
<evidence type="ECO:0000256" key="3">
    <source>
        <dbReference type="ARBA" id="ARBA00022525"/>
    </source>
</evidence>
<feature type="domain" description="Lipase" evidence="6">
    <location>
        <begin position="74"/>
        <end position="326"/>
    </location>
</feature>
<comment type="subcellular location">
    <subcellularLocation>
        <location evidence="1">Secreted</location>
    </subcellularLocation>
</comment>
<protein>
    <submittedName>
        <fullName evidence="8">Phospholipase A1-like</fullName>
    </submittedName>
</protein>
<evidence type="ECO:0000313" key="7">
    <source>
        <dbReference type="Proteomes" id="UP001652621"/>
    </source>
</evidence>
<gene>
    <name evidence="8" type="primary">LOC101893351</name>
</gene>
<evidence type="ECO:0000256" key="2">
    <source>
        <dbReference type="ARBA" id="ARBA00010701"/>
    </source>
</evidence>
<feature type="chain" id="PRO_5045903402" evidence="5">
    <location>
        <begin position="23"/>
        <end position="356"/>
    </location>
</feature>
<dbReference type="InterPro" id="IPR000734">
    <property type="entry name" value="TAG_lipase"/>
</dbReference>
<dbReference type="PRINTS" id="PR00825">
    <property type="entry name" value="DOLALLERGEN"/>
</dbReference>
<dbReference type="GO" id="GO:0017171">
    <property type="term" value="F:serine hydrolase activity"/>
    <property type="evidence" value="ECO:0007669"/>
    <property type="project" value="TreeGrafter"/>
</dbReference>
<dbReference type="GO" id="GO:0005615">
    <property type="term" value="C:extracellular space"/>
    <property type="evidence" value="ECO:0007669"/>
    <property type="project" value="TreeGrafter"/>
</dbReference>
<evidence type="ECO:0000313" key="8">
    <source>
        <dbReference type="RefSeq" id="XP_019891157.2"/>
    </source>
</evidence>
<dbReference type="GO" id="GO:0016042">
    <property type="term" value="P:lipid catabolic process"/>
    <property type="evidence" value="ECO:0007669"/>
    <property type="project" value="TreeGrafter"/>
</dbReference>
<feature type="signal peptide" evidence="5">
    <location>
        <begin position="1"/>
        <end position="22"/>
    </location>
</feature>
<evidence type="ECO:0000256" key="5">
    <source>
        <dbReference type="SAM" id="SignalP"/>
    </source>
</evidence>
<dbReference type="CDD" id="cd00707">
    <property type="entry name" value="Pancreat_lipase_like"/>
    <property type="match status" value="1"/>
</dbReference>
<accession>A0A9J7DFL9</accession>
<dbReference type="InterPro" id="IPR033906">
    <property type="entry name" value="Lipase_N"/>
</dbReference>
<comment type="similarity">
    <text evidence="2 4">Belongs to the AB hydrolase superfamily. Lipase family.</text>
</comment>
<proteinExistence type="inferred from homology"/>
<keyword evidence="7" id="KW-1185">Reference proteome</keyword>